<name>A0A6M3XK09_9ZZZZ</name>
<proteinExistence type="predicted"/>
<sequence>MNVLGSLEDARRHEVKLKNAAWKCYAGLKNQDSTYAQRVHYLYGVHAEVANFYDHKIIEWKQKENNRVEAEGISSVTARAEPPKKE</sequence>
<gene>
    <name evidence="1" type="ORF">TM448B00947_0017</name>
</gene>
<dbReference type="EMBL" id="MT144676">
    <property type="protein sequence ID" value="QJH97183.1"/>
    <property type="molecule type" value="Genomic_DNA"/>
</dbReference>
<reference evidence="1" key="1">
    <citation type="submission" date="2020-03" db="EMBL/GenBank/DDBJ databases">
        <title>The deep terrestrial virosphere.</title>
        <authorList>
            <person name="Holmfeldt K."/>
            <person name="Nilsson E."/>
            <person name="Simone D."/>
            <person name="Lopez-Fernandez M."/>
            <person name="Wu X."/>
            <person name="de Brujin I."/>
            <person name="Lundin D."/>
            <person name="Andersson A."/>
            <person name="Bertilsson S."/>
            <person name="Dopson M."/>
        </authorList>
    </citation>
    <scope>NUCLEOTIDE SEQUENCE</scope>
    <source>
        <strain evidence="1">TM448B00947</strain>
    </source>
</reference>
<organism evidence="1">
    <name type="scientific">viral metagenome</name>
    <dbReference type="NCBI Taxonomy" id="1070528"/>
    <lineage>
        <taxon>unclassified sequences</taxon>
        <taxon>metagenomes</taxon>
        <taxon>organismal metagenomes</taxon>
    </lineage>
</organism>
<dbReference type="AlphaFoldDB" id="A0A6M3XK09"/>
<protein>
    <submittedName>
        <fullName evidence="1">Uncharacterized protein</fullName>
    </submittedName>
</protein>
<evidence type="ECO:0000313" key="1">
    <source>
        <dbReference type="EMBL" id="QJH97183.1"/>
    </source>
</evidence>
<accession>A0A6M3XK09</accession>